<evidence type="ECO:0000256" key="1">
    <source>
        <dbReference type="SAM" id="MobiDB-lite"/>
    </source>
</evidence>
<reference evidence="2" key="1">
    <citation type="journal article" date="2022" name="bioRxiv">
        <title>Sequencing and chromosome-scale assembly of the giantPleurodeles waltlgenome.</title>
        <authorList>
            <person name="Brown T."/>
            <person name="Elewa A."/>
            <person name="Iarovenko S."/>
            <person name="Subramanian E."/>
            <person name="Araus A.J."/>
            <person name="Petzold A."/>
            <person name="Susuki M."/>
            <person name="Suzuki K.-i.T."/>
            <person name="Hayashi T."/>
            <person name="Toyoda A."/>
            <person name="Oliveira C."/>
            <person name="Osipova E."/>
            <person name="Leigh N.D."/>
            <person name="Simon A."/>
            <person name="Yun M.H."/>
        </authorList>
    </citation>
    <scope>NUCLEOTIDE SEQUENCE</scope>
    <source>
        <strain evidence="2">20211129_DDA</strain>
        <tissue evidence="2">Liver</tissue>
    </source>
</reference>
<proteinExistence type="predicted"/>
<dbReference type="AlphaFoldDB" id="A0AAV7WFQ2"/>
<evidence type="ECO:0000313" key="2">
    <source>
        <dbReference type="EMBL" id="KAJ1211397.1"/>
    </source>
</evidence>
<dbReference type="Proteomes" id="UP001066276">
    <property type="component" value="Chromosome 1_2"/>
</dbReference>
<protein>
    <submittedName>
        <fullName evidence="2">Uncharacterized protein</fullName>
    </submittedName>
</protein>
<evidence type="ECO:0000313" key="3">
    <source>
        <dbReference type="Proteomes" id="UP001066276"/>
    </source>
</evidence>
<dbReference type="EMBL" id="JANPWB010000002">
    <property type="protein sequence ID" value="KAJ1211397.1"/>
    <property type="molecule type" value="Genomic_DNA"/>
</dbReference>
<sequence>MAARSLVSAHPTPGPQWGRSRARTPSPGRCLAGKAPPRAPDVPQPPRRFPGPILHLRWPQDSPPRRQAGEVPRVLPGGVYAEFRMAAAIFDFLRL</sequence>
<keyword evidence="3" id="KW-1185">Reference proteome</keyword>
<name>A0AAV7WFQ2_PLEWA</name>
<gene>
    <name evidence="2" type="ORF">NDU88_006757</name>
</gene>
<organism evidence="2 3">
    <name type="scientific">Pleurodeles waltl</name>
    <name type="common">Iberian ribbed newt</name>
    <dbReference type="NCBI Taxonomy" id="8319"/>
    <lineage>
        <taxon>Eukaryota</taxon>
        <taxon>Metazoa</taxon>
        <taxon>Chordata</taxon>
        <taxon>Craniata</taxon>
        <taxon>Vertebrata</taxon>
        <taxon>Euteleostomi</taxon>
        <taxon>Amphibia</taxon>
        <taxon>Batrachia</taxon>
        <taxon>Caudata</taxon>
        <taxon>Salamandroidea</taxon>
        <taxon>Salamandridae</taxon>
        <taxon>Pleurodelinae</taxon>
        <taxon>Pleurodeles</taxon>
    </lineage>
</organism>
<comment type="caution">
    <text evidence="2">The sequence shown here is derived from an EMBL/GenBank/DDBJ whole genome shotgun (WGS) entry which is preliminary data.</text>
</comment>
<feature type="region of interest" description="Disordered" evidence="1">
    <location>
        <begin position="1"/>
        <end position="51"/>
    </location>
</feature>
<feature type="compositionally biased region" description="Pro residues" evidence="1">
    <location>
        <begin position="37"/>
        <end position="49"/>
    </location>
</feature>
<accession>A0AAV7WFQ2</accession>